<keyword evidence="3" id="KW-1185">Reference proteome</keyword>
<dbReference type="PROSITE" id="PS50082">
    <property type="entry name" value="WD_REPEATS_2"/>
    <property type="match status" value="1"/>
</dbReference>
<evidence type="ECO:0000256" key="1">
    <source>
        <dbReference type="PROSITE-ProRule" id="PRU00221"/>
    </source>
</evidence>
<dbReference type="PANTHER" id="PTHR44376:SF8">
    <property type="entry name" value="TRANSCRIPTIONAL COREPRESSOR LEUNIG-LIKE"/>
    <property type="match status" value="1"/>
</dbReference>
<dbReference type="InterPro" id="IPR044716">
    <property type="entry name" value="LEUNIG-like"/>
</dbReference>
<evidence type="ECO:0000313" key="2">
    <source>
        <dbReference type="EMBL" id="MCD7461942.1"/>
    </source>
</evidence>
<reference evidence="2 3" key="1">
    <citation type="journal article" date="2021" name="BMC Genomics">
        <title>Datura genome reveals duplications of psychoactive alkaloid biosynthetic genes and high mutation rate following tissue culture.</title>
        <authorList>
            <person name="Rajewski A."/>
            <person name="Carter-House D."/>
            <person name="Stajich J."/>
            <person name="Litt A."/>
        </authorList>
    </citation>
    <scope>NUCLEOTIDE SEQUENCE [LARGE SCALE GENOMIC DNA]</scope>
    <source>
        <strain evidence="2">AR-01</strain>
    </source>
</reference>
<evidence type="ECO:0008006" key="4">
    <source>
        <dbReference type="Google" id="ProtNLM"/>
    </source>
</evidence>
<dbReference type="PROSITE" id="PS50896">
    <property type="entry name" value="LISH"/>
    <property type="match status" value="1"/>
</dbReference>
<accession>A0ABS8SU83</accession>
<gene>
    <name evidence="2" type="ORF">HAX54_047427</name>
</gene>
<name>A0ABS8SU83_DATST</name>
<dbReference type="PROSITE" id="PS50294">
    <property type="entry name" value="WD_REPEATS_REGION"/>
    <property type="match status" value="1"/>
</dbReference>
<keyword evidence="1" id="KW-0853">WD repeat</keyword>
<evidence type="ECO:0000313" key="3">
    <source>
        <dbReference type="Proteomes" id="UP000823775"/>
    </source>
</evidence>
<dbReference type="InterPro" id="IPR015943">
    <property type="entry name" value="WD40/YVTN_repeat-like_dom_sf"/>
</dbReference>
<dbReference type="EMBL" id="JACEIK010000766">
    <property type="protein sequence ID" value="MCD7461942.1"/>
    <property type="molecule type" value="Genomic_DNA"/>
</dbReference>
<proteinExistence type="predicted"/>
<protein>
    <recommendedName>
        <fullName evidence="4">LisH domain-containing protein</fullName>
    </recommendedName>
</protein>
<feature type="repeat" description="WD" evidence="1">
    <location>
        <begin position="260"/>
        <end position="292"/>
    </location>
</feature>
<dbReference type="InterPro" id="IPR001680">
    <property type="entry name" value="WD40_rpt"/>
</dbReference>
<dbReference type="PANTHER" id="PTHR44376">
    <property type="entry name" value="TRANSCRIPTIONAL REGULATOR OF FILAMENTOUS GROWTH FLO8"/>
    <property type="match status" value="1"/>
</dbReference>
<comment type="caution">
    <text evidence="2">The sequence shown here is derived from an EMBL/GenBank/DDBJ whole genome shotgun (WGS) entry which is preliminary data.</text>
</comment>
<dbReference type="InterPro" id="IPR006594">
    <property type="entry name" value="LisH"/>
</dbReference>
<dbReference type="InterPro" id="IPR036322">
    <property type="entry name" value="WD40_repeat_dom_sf"/>
</dbReference>
<dbReference type="Gene3D" id="2.130.10.10">
    <property type="entry name" value="YVTN repeat-like/Quinoprotein amine dehydrogenase"/>
    <property type="match status" value="1"/>
</dbReference>
<dbReference type="Proteomes" id="UP000823775">
    <property type="component" value="Unassembled WGS sequence"/>
</dbReference>
<dbReference type="SUPFAM" id="SSF50978">
    <property type="entry name" value="WD40 repeat-like"/>
    <property type="match status" value="1"/>
</dbReference>
<organism evidence="2 3">
    <name type="scientific">Datura stramonium</name>
    <name type="common">Jimsonweed</name>
    <name type="synonym">Common thornapple</name>
    <dbReference type="NCBI Taxonomy" id="4076"/>
    <lineage>
        <taxon>Eukaryota</taxon>
        <taxon>Viridiplantae</taxon>
        <taxon>Streptophyta</taxon>
        <taxon>Embryophyta</taxon>
        <taxon>Tracheophyta</taxon>
        <taxon>Spermatophyta</taxon>
        <taxon>Magnoliopsida</taxon>
        <taxon>eudicotyledons</taxon>
        <taxon>Gunneridae</taxon>
        <taxon>Pentapetalae</taxon>
        <taxon>asterids</taxon>
        <taxon>lamiids</taxon>
        <taxon>Solanales</taxon>
        <taxon>Solanaceae</taxon>
        <taxon>Solanoideae</taxon>
        <taxon>Datureae</taxon>
        <taxon>Datura</taxon>
    </lineage>
</organism>
<sequence length="292" mass="32831">MATLEAQHLLELTILDYLSKRGFHQTGETFSNEIRANQNLVAINSLHEAFLQAWWDKFYKAYNSRFPDVPVFAVESFDKVAQIVENIVGNNNPENQSYAPDLTGASISNVMPESSGPDLMDAMVSTLLSSFDAGYELPDLSPQRDMTSGLHFPEMSEMGGVLPFASNSGLTYRAQTWEDLCKWNHIFMPLQMLCLIYQNFLMQAATDISNKHLIMDGHLFGNKFQLCTFHPGHTQVLVIGSFEFLELWNPILHNSTTRSYSARAGIISSLADSPSKGTIASVSHDQWIKIWR</sequence>